<dbReference type="GO" id="GO:0005886">
    <property type="term" value="C:plasma membrane"/>
    <property type="evidence" value="ECO:0007669"/>
    <property type="project" value="UniProtKB-SubCell"/>
</dbReference>
<keyword evidence="4 8" id="KW-0812">Transmembrane</keyword>
<keyword evidence="6 8" id="KW-0472">Membrane</keyword>
<dbReference type="EMBL" id="BMCU01000003">
    <property type="protein sequence ID" value="GGG15048.1"/>
    <property type="molecule type" value="Genomic_DNA"/>
</dbReference>
<keyword evidence="9" id="KW-0328">Glycosyltransferase</keyword>
<feature type="transmembrane region" description="Helical" evidence="8">
    <location>
        <begin position="296"/>
        <end position="318"/>
    </location>
</feature>
<evidence type="ECO:0000256" key="7">
    <source>
        <dbReference type="ARBA" id="ARBA00024033"/>
    </source>
</evidence>
<evidence type="ECO:0000256" key="5">
    <source>
        <dbReference type="ARBA" id="ARBA00022989"/>
    </source>
</evidence>
<proteinExistence type="inferred from homology"/>
<evidence type="ECO:0000256" key="2">
    <source>
        <dbReference type="ARBA" id="ARBA00022475"/>
    </source>
</evidence>
<reference evidence="9" key="2">
    <citation type="submission" date="2020-09" db="EMBL/GenBank/DDBJ databases">
        <authorList>
            <person name="Sun Q."/>
            <person name="Sedlacek I."/>
        </authorList>
    </citation>
    <scope>NUCLEOTIDE SEQUENCE</scope>
    <source>
        <strain evidence="9">CCM 7905</strain>
    </source>
</reference>
<dbReference type="Proteomes" id="UP000654257">
    <property type="component" value="Unassembled WGS sequence"/>
</dbReference>
<comment type="subcellular location">
    <subcellularLocation>
        <location evidence="1">Cell membrane</location>
        <topology evidence="1">Multi-pass membrane protein</topology>
    </subcellularLocation>
</comment>
<sequence>MTSVPRERLHPLLRAAPYLLAVTLLFRLVWTFFTANGMNWVDLHVYVDGSASLVGGDLYRFVYADQTPDFPLPFTYPPFAAVVFFPLHFLPFTVVGIAWQVATIAALYVVVRISLRLVVGDRADLPSWRRAALLWTAVGIWTESMRTTMDYGQVNVFLVLGGMVAVRSSRSWLSGGIVGFVAGIKLTPAITGLYFLAQRRWKAAALSAVAFFATVAVSWLIASEQARQYFTEILGDANRIGPVASVWNQSLRGALSRIMGRDVGNGPLWLICAVVLLALAFLAWRALRRDDRLGTMLIVQFVGLLLSPISWSHHWVWVVPLFVWLLHGPYGTYLGTRIVAGYWLVTTLVGVPWILSFFQPSIWEVQRPALLAWLGTVDVVGSVLLFGWIAYVGRRTTGPVPADRSRRREPRPSS</sequence>
<feature type="transmembrane region" description="Helical" evidence="8">
    <location>
        <begin position="370"/>
        <end position="391"/>
    </location>
</feature>
<dbReference type="RefSeq" id="WP_229746068.1">
    <property type="nucleotide sequence ID" value="NZ_BMCU01000003.1"/>
</dbReference>
<dbReference type="AlphaFoldDB" id="A0A917LDC3"/>
<organism evidence="9 10">
    <name type="scientific">Rhodococcoides trifolii</name>
    <dbReference type="NCBI Taxonomy" id="908250"/>
    <lineage>
        <taxon>Bacteria</taxon>
        <taxon>Bacillati</taxon>
        <taxon>Actinomycetota</taxon>
        <taxon>Actinomycetes</taxon>
        <taxon>Mycobacteriales</taxon>
        <taxon>Nocardiaceae</taxon>
        <taxon>Rhodococcoides</taxon>
    </lineage>
</organism>
<feature type="transmembrane region" description="Helical" evidence="8">
    <location>
        <begin position="203"/>
        <end position="222"/>
    </location>
</feature>
<dbReference type="Pfam" id="PF09594">
    <property type="entry name" value="GT87"/>
    <property type="match status" value="1"/>
</dbReference>
<evidence type="ECO:0000313" key="10">
    <source>
        <dbReference type="Proteomes" id="UP000654257"/>
    </source>
</evidence>
<evidence type="ECO:0000313" key="9">
    <source>
        <dbReference type="EMBL" id="GGG15048.1"/>
    </source>
</evidence>
<evidence type="ECO:0000256" key="6">
    <source>
        <dbReference type="ARBA" id="ARBA00023136"/>
    </source>
</evidence>
<keyword evidence="5 8" id="KW-1133">Transmembrane helix</keyword>
<gene>
    <name evidence="9" type="primary">pimE</name>
    <name evidence="9" type="ORF">GCM10007304_31360</name>
</gene>
<dbReference type="InterPro" id="IPR018584">
    <property type="entry name" value="GT87"/>
</dbReference>
<feature type="transmembrane region" description="Helical" evidence="8">
    <location>
        <begin position="79"/>
        <end position="111"/>
    </location>
</feature>
<evidence type="ECO:0000256" key="1">
    <source>
        <dbReference type="ARBA" id="ARBA00004651"/>
    </source>
</evidence>
<name>A0A917LDC3_9NOCA</name>
<keyword evidence="2" id="KW-1003">Cell membrane</keyword>
<dbReference type="NCBIfam" id="NF009915">
    <property type="entry name" value="PRK13375.1"/>
    <property type="match status" value="1"/>
</dbReference>
<feature type="transmembrane region" description="Helical" evidence="8">
    <location>
        <begin position="266"/>
        <end position="284"/>
    </location>
</feature>
<reference evidence="9" key="1">
    <citation type="journal article" date="2014" name="Int. J. Syst. Evol. Microbiol.">
        <title>Complete genome sequence of Corynebacterium casei LMG S-19264T (=DSM 44701T), isolated from a smear-ripened cheese.</title>
        <authorList>
            <consortium name="US DOE Joint Genome Institute (JGI-PGF)"/>
            <person name="Walter F."/>
            <person name="Albersmeier A."/>
            <person name="Kalinowski J."/>
            <person name="Ruckert C."/>
        </authorList>
    </citation>
    <scope>NUCLEOTIDE SEQUENCE</scope>
    <source>
        <strain evidence="9">CCM 7905</strain>
    </source>
</reference>
<comment type="caution">
    <text evidence="9">The sequence shown here is derived from an EMBL/GenBank/DDBJ whole genome shotgun (WGS) entry which is preliminary data.</text>
</comment>
<feature type="transmembrane region" description="Helical" evidence="8">
    <location>
        <begin position="172"/>
        <end position="196"/>
    </location>
</feature>
<feature type="transmembrane region" description="Helical" evidence="8">
    <location>
        <begin position="12"/>
        <end position="33"/>
    </location>
</feature>
<keyword evidence="10" id="KW-1185">Reference proteome</keyword>
<feature type="transmembrane region" description="Helical" evidence="8">
    <location>
        <begin position="338"/>
        <end position="358"/>
    </location>
</feature>
<protein>
    <submittedName>
        <fullName evidence="9">Polyprenol-phosphate-mannose-dependent alpha-(1-2)-phosphatidylinositol pentamannoside mannosyltransferase</fullName>
    </submittedName>
</protein>
<evidence type="ECO:0000256" key="8">
    <source>
        <dbReference type="SAM" id="Phobius"/>
    </source>
</evidence>
<comment type="similarity">
    <text evidence="7">Belongs to the glycosyltransferase 87 family.</text>
</comment>
<keyword evidence="3" id="KW-0808">Transferase</keyword>
<dbReference type="GO" id="GO:0016758">
    <property type="term" value="F:hexosyltransferase activity"/>
    <property type="evidence" value="ECO:0007669"/>
    <property type="project" value="InterPro"/>
</dbReference>
<accession>A0A917LDC3</accession>
<evidence type="ECO:0000256" key="4">
    <source>
        <dbReference type="ARBA" id="ARBA00022692"/>
    </source>
</evidence>
<evidence type="ECO:0000256" key="3">
    <source>
        <dbReference type="ARBA" id="ARBA00022679"/>
    </source>
</evidence>